<dbReference type="EMBL" id="GBYX01473225">
    <property type="protein sequence ID" value="JAO08431.1"/>
    <property type="molecule type" value="Transcribed_RNA"/>
</dbReference>
<reference evidence="3" key="1">
    <citation type="submission" date="2014-12" db="EMBL/GenBank/DDBJ databases">
        <title>Parallel Evolution in Life History Adaptation Evident in the Tissue-Specific Poeciliopsis prolifica transcriptome.</title>
        <authorList>
            <person name="Jue N.K."/>
            <person name="Foley R.J."/>
            <person name="Obergfell C."/>
            <person name="Reznick D.N."/>
            <person name="O'Neill R.J."/>
            <person name="O'Neill M.J."/>
        </authorList>
    </citation>
    <scope>NUCLEOTIDE SEQUENCE</scope>
</reference>
<dbReference type="AlphaFoldDB" id="A0A0S7ETY8"/>
<keyword evidence="2" id="KW-0812">Transmembrane</keyword>
<evidence type="ECO:0000256" key="1">
    <source>
        <dbReference type="SAM" id="MobiDB-lite"/>
    </source>
</evidence>
<keyword evidence="2" id="KW-0472">Membrane</keyword>
<organism evidence="3">
    <name type="scientific">Poeciliopsis prolifica</name>
    <name type="common">blackstripe livebearer</name>
    <dbReference type="NCBI Taxonomy" id="188132"/>
    <lineage>
        <taxon>Eukaryota</taxon>
        <taxon>Metazoa</taxon>
        <taxon>Chordata</taxon>
        <taxon>Craniata</taxon>
        <taxon>Vertebrata</taxon>
        <taxon>Euteleostomi</taxon>
        <taxon>Actinopterygii</taxon>
        <taxon>Neopterygii</taxon>
        <taxon>Teleostei</taxon>
        <taxon>Neoteleostei</taxon>
        <taxon>Acanthomorphata</taxon>
        <taxon>Ovalentaria</taxon>
        <taxon>Atherinomorphae</taxon>
        <taxon>Cyprinodontiformes</taxon>
        <taxon>Poeciliidae</taxon>
        <taxon>Poeciliinae</taxon>
        <taxon>Poeciliopsis</taxon>
    </lineage>
</organism>
<gene>
    <name evidence="3" type="primary">PPUP7066</name>
</gene>
<name>A0A0S7ETY8_9TELE</name>
<keyword evidence="2" id="KW-1133">Transmembrane helix</keyword>
<proteinExistence type="predicted"/>
<evidence type="ECO:0000313" key="3">
    <source>
        <dbReference type="EMBL" id="JAO08431.1"/>
    </source>
</evidence>
<feature type="transmembrane region" description="Helical" evidence="2">
    <location>
        <begin position="20"/>
        <end position="40"/>
    </location>
</feature>
<evidence type="ECO:0000256" key="2">
    <source>
        <dbReference type="SAM" id="Phobius"/>
    </source>
</evidence>
<sequence length="103" mass="11617">MKTGSIAQKKEASVCQSTPLAIAIVKSTILAVMMMARNFLPLQMTTVDAKRPNQFHPAFKSSNSTTSSRSETDLSPLSNKIFSFHEEYFFLSQSYFGREFIRL</sequence>
<protein>
    <submittedName>
        <fullName evidence="3">PPUP7066</fullName>
    </submittedName>
</protein>
<feature type="region of interest" description="Disordered" evidence="1">
    <location>
        <begin position="55"/>
        <end position="74"/>
    </location>
</feature>
<accession>A0A0S7ETY8</accession>